<dbReference type="AlphaFoldDB" id="A0A4V2S878"/>
<dbReference type="GO" id="GO:0005524">
    <property type="term" value="F:ATP binding"/>
    <property type="evidence" value="ECO:0007669"/>
    <property type="project" value="UniProtKB-KW"/>
</dbReference>
<dbReference type="PRINTS" id="PR00819">
    <property type="entry name" value="CBXCFQXSUPER"/>
</dbReference>
<reference evidence="5 6" key="1">
    <citation type="submission" date="2019-03" db="EMBL/GenBank/DDBJ databases">
        <title>Genomic Encyclopedia of Type Strains, Phase IV (KMG-IV): sequencing the most valuable type-strain genomes for metagenomic binning, comparative biology and taxonomic classification.</title>
        <authorList>
            <person name="Goeker M."/>
        </authorList>
    </citation>
    <scope>NUCLEOTIDE SEQUENCE [LARGE SCALE GENOMIC DNA]</scope>
    <source>
        <strain evidence="5 6">DSM 45934</strain>
    </source>
</reference>
<evidence type="ECO:0000313" key="5">
    <source>
        <dbReference type="EMBL" id="TCO62600.1"/>
    </source>
</evidence>
<dbReference type="GO" id="GO:0016887">
    <property type="term" value="F:ATP hydrolysis activity"/>
    <property type="evidence" value="ECO:0007669"/>
    <property type="project" value="InterPro"/>
</dbReference>
<dbReference type="FunFam" id="3.40.50.300:FF:000216">
    <property type="entry name" value="Type VII secretion ATPase EccA"/>
    <property type="match status" value="1"/>
</dbReference>
<dbReference type="InterPro" id="IPR027417">
    <property type="entry name" value="P-loop_NTPase"/>
</dbReference>
<dbReference type="SUPFAM" id="SSF52540">
    <property type="entry name" value="P-loop containing nucleoside triphosphate hydrolases"/>
    <property type="match status" value="3"/>
</dbReference>
<sequence length="1173" mass="127336">MGRPELPEHLALLLTNEPVFDLYAHGPWRVPDGLYEEITRRGLALNADPRLSDLPFTLSDYYAADTTIVGAELWCLAEYLCGASAVRGGSRSDLEYELFPMFLAEPELPDRDPVWACMRSSTYRPPGDWLISAAGNNPDKRAIAYQLARECLDVFDGIEPLEHRRQALIALHELAKPEETTETPRSYLADIWARSATDDILAALPELSGPVNHLEWALDGFVAAHDRLRAVVDGGSAASLIAGLVQAAGATFAPAEFAVLGNEELFGEVSRTLARPFSSTDWWNQVRSWLALCVAGGEIDACRAWLDMYVRLDSALRGLPGVASNPNLDIPVVGFQRTVRQMFVRRPLTNPLVGRMTVAPVNDQPEPPADAPMVGQPELVAAAKEIVGAKERPVRLLIAGPDATGRRTGASLLLGDLMNDHLVAGARWVSDELYSTLDASSAVQQITRDIETCAHDKMLMVVDGLDRLLSFDRCGPIVAEELRRALKRYPGLNVVAVCGTGGDSRLFDVNPALYQQFLIARTQEFTDKQYAELVRRAVIRRGATISRTVTLTAGVMLTRTPPMLNLRGARLVEYLAEQCVAAARKRAKVGRTRSVSVTAADLPGQLVPGGVAAADPQAELDSCVGLDKIKRELALLVAEEKAQRMRREAGAVGVGSPAGGRNNTVVSSQPRHLVFTGQPGTGKTMIARILGRMYAGLGVLTSGHIVVVDRADLVQGETWEIGPRVRRAIDRAAGGVLCVEDAHELQPSEDSWREREVVNALQAAIQSRTSDLVVVLTGTDAGVNGLLKSESELAAFFPSVLRFPALTEDGFVELFATKAAAGGFTLQDGVLEQVRGLLSSTPTGNARLAVSLLERAVSRLSRRVLADDVLSEDESLHEILVEDVPETLATTSWVELPNDPLTEIDSLIGLTSVKDEVRLLVAEAKADRMRREAGIPLATPTRHLVFTGSPGTAKTTMARLVAAAYAKLGLLTSGHLVEVSRGDLIGEYLGQTTPKVRAAVAQALGGVLFIDEAYSLTPAWYDGYGMEAIAELIKLMEEHRDDLVVIVAGYERKMAQFMAANPGLASRFPTTLQFPDYTDTELVDIFTLMAHKAGYTLANDLLPAIHDLLRGVIRDETFGNGRYIRNIFDRAVALQGQRITESPNPPTDVRLLLAKDLPPTHTNQPDNHSGQYL</sequence>
<keyword evidence="3" id="KW-0067">ATP-binding</keyword>
<dbReference type="Pfam" id="PF00004">
    <property type="entry name" value="AAA"/>
    <property type="match status" value="2"/>
</dbReference>
<dbReference type="OrthoDB" id="9806903at2"/>
<dbReference type="InterPro" id="IPR003959">
    <property type="entry name" value="ATPase_AAA_core"/>
</dbReference>
<keyword evidence="2" id="KW-0547">Nucleotide-binding</keyword>
<organism evidence="5 6">
    <name type="scientific">Actinocrispum wychmicini</name>
    <dbReference type="NCBI Taxonomy" id="1213861"/>
    <lineage>
        <taxon>Bacteria</taxon>
        <taxon>Bacillati</taxon>
        <taxon>Actinomycetota</taxon>
        <taxon>Actinomycetes</taxon>
        <taxon>Pseudonocardiales</taxon>
        <taxon>Pseudonocardiaceae</taxon>
        <taxon>Actinocrispum</taxon>
    </lineage>
</organism>
<dbReference type="InterPro" id="IPR003593">
    <property type="entry name" value="AAA+_ATPase"/>
</dbReference>
<dbReference type="InterPro" id="IPR041627">
    <property type="entry name" value="AAA_lid_6"/>
</dbReference>
<feature type="domain" description="AAA+ ATPase" evidence="4">
    <location>
        <begin position="669"/>
        <end position="807"/>
    </location>
</feature>
<keyword evidence="6" id="KW-1185">Reference proteome</keyword>
<dbReference type="InterPro" id="IPR050773">
    <property type="entry name" value="CbxX/CfxQ_RuBisCO_ESX"/>
</dbReference>
<evidence type="ECO:0000313" key="6">
    <source>
        <dbReference type="Proteomes" id="UP000295680"/>
    </source>
</evidence>
<evidence type="ECO:0000256" key="2">
    <source>
        <dbReference type="ARBA" id="ARBA00022741"/>
    </source>
</evidence>
<dbReference type="EMBL" id="SLWS01000002">
    <property type="protein sequence ID" value="TCO62600.1"/>
    <property type="molecule type" value="Genomic_DNA"/>
</dbReference>
<dbReference type="CDD" id="cd00009">
    <property type="entry name" value="AAA"/>
    <property type="match status" value="1"/>
</dbReference>
<dbReference type="Proteomes" id="UP000295680">
    <property type="component" value="Unassembled WGS sequence"/>
</dbReference>
<evidence type="ECO:0000259" key="4">
    <source>
        <dbReference type="SMART" id="SM00382"/>
    </source>
</evidence>
<dbReference type="PANTHER" id="PTHR43392:SF2">
    <property type="entry name" value="AAA-TYPE ATPASE FAMILY PROTEIN _ ANKYRIN REPEAT FAMILY PROTEIN"/>
    <property type="match status" value="1"/>
</dbReference>
<dbReference type="Pfam" id="PF17866">
    <property type="entry name" value="AAA_lid_6"/>
    <property type="match status" value="1"/>
</dbReference>
<accession>A0A4V2S878</accession>
<comment type="caution">
    <text evidence="5">The sequence shown here is derived from an EMBL/GenBank/DDBJ whole genome shotgun (WGS) entry which is preliminary data.</text>
</comment>
<gene>
    <name evidence="5" type="ORF">EV192_102739</name>
</gene>
<evidence type="ECO:0000256" key="1">
    <source>
        <dbReference type="ARBA" id="ARBA00010378"/>
    </source>
</evidence>
<comment type="similarity">
    <text evidence="1">Belongs to the CbxX/CfxQ family.</text>
</comment>
<name>A0A4V2S878_9PSEU</name>
<dbReference type="InterPro" id="IPR000641">
    <property type="entry name" value="CbxX/CfxQ"/>
</dbReference>
<protein>
    <submittedName>
        <fullName evidence="5">SpoVK/Ycf46/Vps4 family AAA+-type ATPase</fullName>
    </submittedName>
</protein>
<dbReference type="SMART" id="SM00382">
    <property type="entry name" value="AAA"/>
    <property type="match status" value="2"/>
</dbReference>
<evidence type="ECO:0000256" key="3">
    <source>
        <dbReference type="ARBA" id="ARBA00022840"/>
    </source>
</evidence>
<feature type="domain" description="AAA+ ATPase" evidence="4">
    <location>
        <begin position="940"/>
        <end position="1078"/>
    </location>
</feature>
<dbReference type="RefSeq" id="WP_132114483.1">
    <property type="nucleotide sequence ID" value="NZ_SLWS01000002.1"/>
</dbReference>
<dbReference type="Gene3D" id="3.40.50.300">
    <property type="entry name" value="P-loop containing nucleotide triphosphate hydrolases"/>
    <property type="match status" value="2"/>
</dbReference>
<proteinExistence type="inferred from homology"/>
<dbReference type="PANTHER" id="PTHR43392">
    <property type="entry name" value="AAA-TYPE ATPASE FAMILY PROTEIN / ANKYRIN REPEAT FAMILY PROTEIN"/>
    <property type="match status" value="1"/>
</dbReference>
<dbReference type="Gene3D" id="1.10.8.60">
    <property type="match status" value="1"/>
</dbReference>